<keyword evidence="2" id="KW-0472">Membrane</keyword>
<protein>
    <submittedName>
        <fullName evidence="3">AsmA family protein</fullName>
    </submittedName>
</protein>
<dbReference type="GO" id="GO:0090313">
    <property type="term" value="P:regulation of protein targeting to membrane"/>
    <property type="evidence" value="ECO:0007669"/>
    <property type="project" value="TreeGrafter"/>
</dbReference>
<feature type="transmembrane region" description="Helical" evidence="2">
    <location>
        <begin position="7"/>
        <end position="26"/>
    </location>
</feature>
<dbReference type="GO" id="GO:0005886">
    <property type="term" value="C:plasma membrane"/>
    <property type="evidence" value="ECO:0007669"/>
    <property type="project" value="TreeGrafter"/>
</dbReference>
<organism evidence="3 4">
    <name type="scientific">Aureibaculum marinum</name>
    <dbReference type="NCBI Taxonomy" id="2487930"/>
    <lineage>
        <taxon>Bacteria</taxon>
        <taxon>Pseudomonadati</taxon>
        <taxon>Bacteroidota</taxon>
        <taxon>Flavobacteriia</taxon>
        <taxon>Flavobacteriales</taxon>
        <taxon>Flavobacteriaceae</taxon>
        <taxon>Aureibaculum</taxon>
    </lineage>
</organism>
<dbReference type="AlphaFoldDB" id="A0A3N4NJ81"/>
<keyword evidence="2" id="KW-1133">Transmembrane helix</keyword>
<evidence type="ECO:0000313" key="3">
    <source>
        <dbReference type="EMBL" id="RPD96462.1"/>
    </source>
</evidence>
<dbReference type="Proteomes" id="UP000270856">
    <property type="component" value="Unassembled WGS sequence"/>
</dbReference>
<dbReference type="EMBL" id="RPFJ01000011">
    <property type="protein sequence ID" value="RPD96462.1"/>
    <property type="molecule type" value="Genomic_DNA"/>
</dbReference>
<dbReference type="PANTHER" id="PTHR30441:SF8">
    <property type="entry name" value="DUF748 DOMAIN-CONTAINING PROTEIN"/>
    <property type="match status" value="1"/>
</dbReference>
<reference evidence="3 4" key="1">
    <citation type="submission" date="2018-11" db="EMBL/GenBank/DDBJ databases">
        <title>Aureibaculum marinum gen. nov., sp. nov., a member of the family Flavobacteriaceae isolated from the Bohai Sea.</title>
        <authorList>
            <person name="Ji X."/>
        </authorList>
    </citation>
    <scope>NUCLEOTIDE SEQUENCE [LARGE SCALE GENOMIC DNA]</scope>
    <source>
        <strain evidence="3 4">BH-SD17</strain>
    </source>
</reference>
<dbReference type="PANTHER" id="PTHR30441">
    <property type="entry name" value="DUF748 DOMAIN-CONTAINING PROTEIN"/>
    <property type="match status" value="1"/>
</dbReference>
<keyword evidence="4" id="KW-1185">Reference proteome</keyword>
<dbReference type="InterPro" id="IPR052894">
    <property type="entry name" value="AsmA-related"/>
</dbReference>
<name>A0A3N4NJ81_9FLAO</name>
<proteinExistence type="predicted"/>
<accession>A0A3N4NJ81</accession>
<gene>
    <name evidence="3" type="ORF">EGM88_08825</name>
</gene>
<dbReference type="RefSeq" id="WP_123897626.1">
    <property type="nucleotide sequence ID" value="NZ_RPFJ01000011.1"/>
</dbReference>
<dbReference type="OrthoDB" id="596403at2"/>
<feature type="region of interest" description="Disordered" evidence="1">
    <location>
        <begin position="838"/>
        <end position="859"/>
    </location>
</feature>
<evidence type="ECO:0000256" key="1">
    <source>
        <dbReference type="SAM" id="MobiDB-lite"/>
    </source>
</evidence>
<evidence type="ECO:0000313" key="4">
    <source>
        <dbReference type="Proteomes" id="UP000270856"/>
    </source>
</evidence>
<comment type="caution">
    <text evidence="3">The sequence shown here is derived from an EMBL/GenBank/DDBJ whole genome shotgun (WGS) entry which is preliminary data.</text>
</comment>
<sequence>MKKVVKILGIVIVLIITAIFIIPIVFEGKIIEMVKTTANNNLKATLDFEDADLSIWSSFPSAEVSLHKISLINKAPFEGDTLFYADQIDLKLPLGQLFKGGSDISITSFAIDKANLAIKIDENGNANYDIAKESDADIAEETELESEPLQLNLDNYSITNSKISYIDATSKMGFLLKEFNHKGEGNLSSVTSKLNTKTNGLVTFEMDSVAYLNNNVIDLEAIIGIDLNENKFSFLENKALINQLPLVFDGFVKINENNQEVAINFKTPSSDFKNFLALIPEVYSKNIEGVTTTGNFDITGKFEGVVDETHIPKFNIIINSDNASFKYPDLPKSLENINLNTKIANETGLVKDTYVAIDTLSFRLEQETFNASANLTEVTENMKVSAHLDGKINLANLEQVYPADAVKDLKGNLSINASTAFDMNSIEKGNYENTRTSGTFILQNFEYVSNELSDKLIIDKTSLSLNPKVVKLNSFAAKLGKTDIQASGRIDNLLGFFFNKEDMKGQFSLNSNTFSVDDFMVAEVDSKEKEEKSDNVEAQEESIKIPSFLDCTVEANATTVLYDNITLKNVSGTLLIKDQTATLKNMKSSIFNGTIGFDGNVSTKSETPTFAMNLDMNSLNIDESFKQLSLLEALAPIAKVIQGKLNTNISLSGSLNNDFTPNLNTVSGNAMAELIGSKLSPENSPLIQKLESQLTFLDSKKLDLSDLKTALTFKDGKVQINPFSINYEDIKVDISGGHGFDNTLGYDAVVNVPAKYLGSDVTKLLAQLDEKDSENIQIPVNAIISGSFTNPSIKTDLKSAVTNLTNQLVTQQKNKLIDKGKEKVEDALKDLLGNKETAKDTTSSVAAKDSVKNSNTKPTVEDVAKDALKNLFGKKKEEKDTVN</sequence>
<keyword evidence="2" id="KW-0812">Transmembrane</keyword>
<evidence type="ECO:0000256" key="2">
    <source>
        <dbReference type="SAM" id="Phobius"/>
    </source>
</evidence>